<reference evidence="4" key="1">
    <citation type="journal article" date="2019" name="Int. J. Syst. Evol. Microbiol.">
        <title>The Global Catalogue of Microorganisms (GCM) 10K type strain sequencing project: providing services to taxonomists for standard genome sequencing and annotation.</title>
        <authorList>
            <consortium name="The Broad Institute Genomics Platform"/>
            <consortium name="The Broad Institute Genome Sequencing Center for Infectious Disease"/>
            <person name="Wu L."/>
            <person name="Ma J."/>
        </authorList>
    </citation>
    <scope>NUCLEOTIDE SEQUENCE [LARGE SCALE GENOMIC DNA]</scope>
    <source>
        <strain evidence="4">JCM 18126</strain>
    </source>
</reference>
<proteinExistence type="predicted"/>
<dbReference type="Pfam" id="PF01243">
    <property type="entry name" value="PNPOx_N"/>
    <property type="match status" value="1"/>
</dbReference>
<dbReference type="InterPro" id="IPR052019">
    <property type="entry name" value="F420H2_bilvrd_red/Heme_oxyg"/>
</dbReference>
<dbReference type="SUPFAM" id="SSF50475">
    <property type="entry name" value="FMN-binding split barrel"/>
    <property type="match status" value="1"/>
</dbReference>
<accession>A0ABP9HXL7</accession>
<protein>
    <submittedName>
        <fullName evidence="3">PPOX class F420-dependent oxidoreductase</fullName>
    </submittedName>
</protein>
<evidence type="ECO:0000313" key="4">
    <source>
        <dbReference type="Proteomes" id="UP001501195"/>
    </source>
</evidence>
<comment type="caution">
    <text evidence="3">The sequence shown here is derived from an EMBL/GenBank/DDBJ whole genome shotgun (WGS) entry which is preliminary data.</text>
</comment>
<dbReference type="RefSeq" id="WP_345712592.1">
    <property type="nucleotide sequence ID" value="NZ_BAABIL010000323.1"/>
</dbReference>
<evidence type="ECO:0000259" key="2">
    <source>
        <dbReference type="Pfam" id="PF01243"/>
    </source>
</evidence>
<dbReference type="InterPro" id="IPR011576">
    <property type="entry name" value="Pyridox_Oxase_N"/>
</dbReference>
<keyword evidence="1" id="KW-0560">Oxidoreductase</keyword>
<organism evidence="3 4">
    <name type="scientific">Kineococcus glutinatus</name>
    <dbReference type="NCBI Taxonomy" id="1070872"/>
    <lineage>
        <taxon>Bacteria</taxon>
        <taxon>Bacillati</taxon>
        <taxon>Actinomycetota</taxon>
        <taxon>Actinomycetes</taxon>
        <taxon>Kineosporiales</taxon>
        <taxon>Kineosporiaceae</taxon>
        <taxon>Kineococcus</taxon>
    </lineage>
</organism>
<feature type="domain" description="Pyridoxamine 5'-phosphate oxidase N-terminal" evidence="2">
    <location>
        <begin position="6"/>
        <end position="130"/>
    </location>
</feature>
<dbReference type="InterPro" id="IPR019920">
    <property type="entry name" value="F420-binding_dom_put"/>
</dbReference>
<dbReference type="InterPro" id="IPR012349">
    <property type="entry name" value="Split_barrel_FMN-bd"/>
</dbReference>
<gene>
    <name evidence="3" type="ORF">GCM10023225_22020</name>
</gene>
<dbReference type="Gene3D" id="2.30.110.10">
    <property type="entry name" value="Electron Transport, Fmn-binding Protein, Chain A"/>
    <property type="match status" value="1"/>
</dbReference>
<keyword evidence="4" id="KW-1185">Reference proteome</keyword>
<dbReference type="NCBIfam" id="TIGR03618">
    <property type="entry name" value="Rv1155_F420"/>
    <property type="match status" value="1"/>
</dbReference>
<dbReference type="Proteomes" id="UP001501195">
    <property type="component" value="Unassembled WGS sequence"/>
</dbReference>
<dbReference type="PANTHER" id="PTHR35176:SF6">
    <property type="entry name" value="HEME OXYGENASE HI_0854-RELATED"/>
    <property type="match status" value="1"/>
</dbReference>
<dbReference type="EMBL" id="BAABIL010000323">
    <property type="protein sequence ID" value="GAA4981627.1"/>
    <property type="molecule type" value="Genomic_DNA"/>
</dbReference>
<name>A0ABP9HXL7_9ACTN</name>
<sequence length="132" mass="14562">MTSIDDPAVRALLDAPNHAVLSTTGADGSVHSAVVWVDVEDGKLAVNSAVGRRWPTDLERDPRTTLVVVDEENPYHYVEIRGTATSRLEGADAHIDRLAKKYLGADRYPGHSDAETRITYLVEPRRVRVWGS</sequence>
<dbReference type="PANTHER" id="PTHR35176">
    <property type="entry name" value="HEME OXYGENASE HI_0854-RELATED"/>
    <property type="match status" value="1"/>
</dbReference>
<evidence type="ECO:0000256" key="1">
    <source>
        <dbReference type="ARBA" id="ARBA00023002"/>
    </source>
</evidence>
<evidence type="ECO:0000313" key="3">
    <source>
        <dbReference type="EMBL" id="GAA4981627.1"/>
    </source>
</evidence>